<feature type="region of interest" description="Disordered" evidence="1">
    <location>
        <begin position="186"/>
        <end position="211"/>
    </location>
</feature>
<dbReference type="EMBL" id="VHQG01000001">
    <property type="protein sequence ID" value="TPW77662.1"/>
    <property type="molecule type" value="Genomic_DNA"/>
</dbReference>
<evidence type="ECO:0000256" key="2">
    <source>
        <dbReference type="SAM" id="Phobius"/>
    </source>
</evidence>
<organism evidence="4 5">
    <name type="scientific">Schumannella soli</name>
    <dbReference type="NCBI Taxonomy" id="2590779"/>
    <lineage>
        <taxon>Bacteria</taxon>
        <taxon>Bacillati</taxon>
        <taxon>Actinomycetota</taxon>
        <taxon>Actinomycetes</taxon>
        <taxon>Micrococcales</taxon>
        <taxon>Microbacteriaceae</taxon>
        <taxon>Schumannella</taxon>
    </lineage>
</organism>
<dbReference type="Pfam" id="PF04892">
    <property type="entry name" value="VanZ"/>
    <property type="match status" value="1"/>
</dbReference>
<dbReference type="PANTHER" id="PTHR36834">
    <property type="entry name" value="MEMBRANE PROTEIN-RELATED"/>
    <property type="match status" value="1"/>
</dbReference>
<reference evidence="4 5" key="1">
    <citation type="submission" date="2019-06" db="EMBL/GenBank/DDBJ databases">
        <authorList>
            <person name="Li F."/>
        </authorList>
    </citation>
    <scope>NUCLEOTIDE SEQUENCE [LARGE SCALE GENOMIC DNA]</scope>
    <source>
        <strain evidence="4 5">10F1D-1</strain>
    </source>
</reference>
<protein>
    <submittedName>
        <fullName evidence="4">VanZ family protein</fullName>
    </submittedName>
</protein>
<keyword evidence="2" id="KW-0812">Transmembrane</keyword>
<feature type="transmembrane region" description="Helical" evidence="2">
    <location>
        <begin position="6"/>
        <end position="24"/>
    </location>
</feature>
<keyword evidence="2" id="KW-1133">Transmembrane helix</keyword>
<evidence type="ECO:0000256" key="1">
    <source>
        <dbReference type="SAM" id="MobiDB-lite"/>
    </source>
</evidence>
<feature type="transmembrane region" description="Helical" evidence="2">
    <location>
        <begin position="31"/>
        <end position="51"/>
    </location>
</feature>
<feature type="transmembrane region" description="Helical" evidence="2">
    <location>
        <begin position="91"/>
        <end position="109"/>
    </location>
</feature>
<name>A0A506Y6K2_9MICO</name>
<keyword evidence="2" id="KW-0472">Membrane</keyword>
<dbReference type="RefSeq" id="WP_141162190.1">
    <property type="nucleotide sequence ID" value="NZ_VHQG01000001.1"/>
</dbReference>
<evidence type="ECO:0000313" key="4">
    <source>
        <dbReference type="EMBL" id="TPW77662.1"/>
    </source>
</evidence>
<dbReference type="AlphaFoldDB" id="A0A506Y6K2"/>
<dbReference type="InterPro" id="IPR006976">
    <property type="entry name" value="VanZ-like"/>
</dbReference>
<dbReference type="PANTHER" id="PTHR36834:SF1">
    <property type="entry name" value="INTEGRAL MEMBRANE PROTEIN"/>
    <property type="match status" value="1"/>
</dbReference>
<dbReference type="OrthoDB" id="3787741at2"/>
<evidence type="ECO:0000313" key="5">
    <source>
        <dbReference type="Proteomes" id="UP000316252"/>
    </source>
</evidence>
<feature type="domain" description="VanZ-like" evidence="3">
    <location>
        <begin position="75"/>
        <end position="166"/>
    </location>
</feature>
<proteinExistence type="predicted"/>
<feature type="transmembrane region" description="Helical" evidence="2">
    <location>
        <begin position="116"/>
        <end position="135"/>
    </location>
</feature>
<sequence length="211" mass="21653">MSCEIPAMPVLVPLAAIVFALLLWRLRRHGALTVPRVVLAAALVVYGAGVLRSTLLPADILIGSARDDLAPLSVLVNLVPLIDVPADPSGMLLNVLMFAPAGVLLPLVLRRPTAARVIVVALALSLGIELTQLLGDVTISTGRIFELDDLIGNTAGAALGFAAFRLATRVPAIGRMATALAWPNPAAATPAGRPASASASAPASAPTRTDE</sequence>
<dbReference type="InterPro" id="IPR053150">
    <property type="entry name" value="Teicoplanin_resist-assoc"/>
</dbReference>
<gene>
    <name evidence="4" type="ORF">FJ657_03105</name>
</gene>
<accession>A0A506Y6K2</accession>
<comment type="caution">
    <text evidence="4">The sequence shown here is derived from an EMBL/GenBank/DDBJ whole genome shotgun (WGS) entry which is preliminary data.</text>
</comment>
<dbReference type="Proteomes" id="UP000316252">
    <property type="component" value="Unassembled WGS sequence"/>
</dbReference>
<keyword evidence="5" id="KW-1185">Reference proteome</keyword>
<feature type="transmembrane region" description="Helical" evidence="2">
    <location>
        <begin position="150"/>
        <end position="167"/>
    </location>
</feature>
<evidence type="ECO:0000259" key="3">
    <source>
        <dbReference type="Pfam" id="PF04892"/>
    </source>
</evidence>